<dbReference type="InterPro" id="IPR016084">
    <property type="entry name" value="Haem_Oase-like_multi-hlx"/>
</dbReference>
<reference evidence="2 3" key="1">
    <citation type="journal article" date="2013" name="Genome Announc.">
        <title>Genome Sequence of the Pyrene- and Fluoranthene-Degrading Bacterium Cycloclasticus sp. Strain PY97M.</title>
        <authorList>
            <person name="Cui Z."/>
            <person name="Xu G."/>
            <person name="Li Q."/>
            <person name="Gao W."/>
            <person name="Zheng L."/>
        </authorList>
    </citation>
    <scope>NUCLEOTIDE SEQUENCE [LARGE SCALE GENOMIC DNA]</scope>
    <source>
        <strain evidence="2 3">PY97M</strain>
    </source>
</reference>
<dbReference type="RefSeq" id="WP_016389567.1">
    <property type="nucleotide sequence ID" value="NZ_KE646805.1"/>
</dbReference>
<organism evidence="2 3">
    <name type="scientific">Cycloclasticus pugetii</name>
    <dbReference type="NCBI Taxonomy" id="34068"/>
    <lineage>
        <taxon>Bacteria</taxon>
        <taxon>Pseudomonadati</taxon>
        <taxon>Pseudomonadota</taxon>
        <taxon>Gammaproteobacteria</taxon>
        <taxon>Thiotrichales</taxon>
        <taxon>Piscirickettsiaceae</taxon>
        <taxon>Cycloclasticus</taxon>
    </lineage>
</organism>
<gene>
    <name evidence="2" type="ORF">L196_00795</name>
</gene>
<proteinExistence type="predicted"/>
<name>A0AB33Z4C0_9GAMM</name>
<dbReference type="InterPro" id="IPR039068">
    <property type="entry name" value="PqqC-like"/>
</dbReference>
<dbReference type="AlphaFoldDB" id="A0AB33Z4C0"/>
<protein>
    <submittedName>
        <fullName evidence="2">Carbamoylphosphate synthase large subunit</fullName>
    </submittedName>
</protein>
<dbReference type="SUPFAM" id="SSF48613">
    <property type="entry name" value="Heme oxygenase-like"/>
    <property type="match status" value="1"/>
</dbReference>
<evidence type="ECO:0000313" key="2">
    <source>
        <dbReference type="EMBL" id="EPD13992.1"/>
    </source>
</evidence>
<dbReference type="PANTHER" id="PTHR40279">
    <property type="entry name" value="PQQC-LIKE PROTEIN"/>
    <property type="match status" value="1"/>
</dbReference>
<dbReference type="Pfam" id="PF14518">
    <property type="entry name" value="Haem_oxygenas_2"/>
    <property type="match status" value="1"/>
</dbReference>
<dbReference type="PANTHER" id="PTHR40279:SF3">
    <property type="entry name" value="4-AMINOBENZOATE SYNTHASE"/>
    <property type="match status" value="1"/>
</dbReference>
<accession>A0AB33Z4C0</accession>
<comment type="caution">
    <text evidence="2">The sequence shown here is derived from an EMBL/GenBank/DDBJ whole genome shotgun (WGS) entry which is preliminary data.</text>
</comment>
<keyword evidence="3" id="KW-1185">Reference proteome</keyword>
<evidence type="ECO:0000313" key="3">
    <source>
        <dbReference type="Proteomes" id="UP000015462"/>
    </source>
</evidence>
<dbReference type="SMART" id="SM01236">
    <property type="entry name" value="Haem_oxygenase_2"/>
    <property type="match status" value="1"/>
</dbReference>
<evidence type="ECO:0000256" key="1">
    <source>
        <dbReference type="ARBA" id="ARBA00023002"/>
    </source>
</evidence>
<keyword evidence="1" id="KW-0560">Oxidoreductase</keyword>
<dbReference type="GO" id="GO:0016491">
    <property type="term" value="F:oxidoreductase activity"/>
    <property type="evidence" value="ECO:0007669"/>
    <property type="project" value="UniProtKB-KW"/>
</dbReference>
<sequence length="222" mass="25303">MAFFHQLQQQTEQERHQLLAAPIINKAVSGTISKEEYIAFLEQAYHHVKHTVPLLMAAGARIPEEKEWLRNALAEYIEEELGHQEWILNDLAVCGVDKERVRHDAPAFETELMVAYAYDVINRVNPLGFFGMVHVLEGTSVTTADRAADGIQEALSLPDEAFSYLRSHGALDQDHVQFFESLMNKINEPAEQQLIIRCAKQFYRLYGDIFCSLTEQPEKTLA</sequence>
<dbReference type="SMR" id="A0AB33Z4C0"/>
<dbReference type="EMBL" id="ASHL01000001">
    <property type="protein sequence ID" value="EPD13992.1"/>
    <property type="molecule type" value="Genomic_DNA"/>
</dbReference>
<dbReference type="Gene3D" id="1.20.910.10">
    <property type="entry name" value="Heme oxygenase-like"/>
    <property type="match status" value="1"/>
</dbReference>
<dbReference type="Proteomes" id="UP000015462">
    <property type="component" value="Unassembled WGS sequence"/>
</dbReference>